<gene>
    <name evidence="2" type="ORF">CEXT_778211</name>
</gene>
<comment type="caution">
    <text evidence="2">The sequence shown here is derived from an EMBL/GenBank/DDBJ whole genome shotgun (WGS) entry which is preliminary data.</text>
</comment>
<name>A0AAV4R888_CAEEX</name>
<dbReference type="AlphaFoldDB" id="A0AAV4R888"/>
<dbReference type="EMBL" id="BPLR01007526">
    <property type="protein sequence ID" value="GIY17602.1"/>
    <property type="molecule type" value="Genomic_DNA"/>
</dbReference>
<evidence type="ECO:0000313" key="3">
    <source>
        <dbReference type="Proteomes" id="UP001054945"/>
    </source>
</evidence>
<organism evidence="2 3">
    <name type="scientific">Caerostris extrusa</name>
    <name type="common">Bark spider</name>
    <name type="synonym">Caerostris bankana</name>
    <dbReference type="NCBI Taxonomy" id="172846"/>
    <lineage>
        <taxon>Eukaryota</taxon>
        <taxon>Metazoa</taxon>
        <taxon>Ecdysozoa</taxon>
        <taxon>Arthropoda</taxon>
        <taxon>Chelicerata</taxon>
        <taxon>Arachnida</taxon>
        <taxon>Araneae</taxon>
        <taxon>Araneomorphae</taxon>
        <taxon>Entelegynae</taxon>
        <taxon>Araneoidea</taxon>
        <taxon>Araneidae</taxon>
        <taxon>Caerostris</taxon>
    </lineage>
</organism>
<feature type="region of interest" description="Disordered" evidence="1">
    <location>
        <begin position="1"/>
        <end position="24"/>
    </location>
</feature>
<accession>A0AAV4R888</accession>
<sequence>MPFFSFAKNSSPERTDPMQKPFHKIPSTFCSRVNFWSNPDGQQANGRPSSTRSLIECNERRRPLRPKEHFLHCGGGSDGRVPTTAAAKDPFEAWM</sequence>
<proteinExistence type="predicted"/>
<evidence type="ECO:0000256" key="1">
    <source>
        <dbReference type="SAM" id="MobiDB-lite"/>
    </source>
</evidence>
<protein>
    <submittedName>
        <fullName evidence="2">Uncharacterized protein</fullName>
    </submittedName>
</protein>
<keyword evidence="3" id="KW-1185">Reference proteome</keyword>
<evidence type="ECO:0000313" key="2">
    <source>
        <dbReference type="EMBL" id="GIY17602.1"/>
    </source>
</evidence>
<reference evidence="2 3" key="1">
    <citation type="submission" date="2021-06" db="EMBL/GenBank/DDBJ databases">
        <title>Caerostris extrusa draft genome.</title>
        <authorList>
            <person name="Kono N."/>
            <person name="Arakawa K."/>
        </authorList>
    </citation>
    <scope>NUCLEOTIDE SEQUENCE [LARGE SCALE GENOMIC DNA]</scope>
</reference>
<dbReference type="Proteomes" id="UP001054945">
    <property type="component" value="Unassembled WGS sequence"/>
</dbReference>